<dbReference type="EMBL" id="JTDB02000003">
    <property type="protein sequence ID" value="NLP62479.1"/>
    <property type="molecule type" value="Genomic_DNA"/>
</dbReference>
<comment type="caution">
    <text evidence="1">The sequence shown here is derived from an EMBL/GenBank/DDBJ whole genome shotgun (WGS) entry which is preliminary data.</text>
</comment>
<gene>
    <name evidence="1" type="ORF">NH14_015105</name>
</gene>
<dbReference type="AlphaFoldDB" id="A0A8T6ZFV6"/>
<dbReference type="RefSeq" id="WP_152617076.1">
    <property type="nucleotide sequence ID" value="NZ_CADFGF010000003.1"/>
</dbReference>
<reference evidence="1" key="1">
    <citation type="journal article" date="2015" name="Genome Announc.">
        <title>Draft Genome Sequence of the Polyhydroxyalkanoate-Producing Bacterium Burkholderia sacchari LMG 19450 Isolated from Brazilian Sugarcane Plantation Soil.</title>
        <authorList>
            <person name="Alexandrino P.M."/>
            <person name="Mendonca T.T."/>
            <person name="Guaman Bautista L.P."/>
            <person name="Cherix J."/>
            <person name="Lozano-Sakalauskas G.C."/>
            <person name="Fujita A."/>
            <person name="Ramos Filho E."/>
            <person name="Long P."/>
            <person name="Padilla G."/>
            <person name="Taciro M.K."/>
            <person name="Gomez J.G."/>
            <person name="Silva L.F."/>
        </authorList>
    </citation>
    <scope>NUCLEOTIDE SEQUENCE</scope>
    <source>
        <strain evidence="1">LMG 19450</strain>
    </source>
</reference>
<sequence>MNNDIAACTWKQWPGQASVIRNALVNDALMKLEQRSALAAPRVDTDRFTDEVARGTVAPALDGAACLQHGGSTA</sequence>
<keyword evidence="2" id="KW-1185">Reference proteome</keyword>
<protein>
    <submittedName>
        <fullName evidence="1">Uncharacterized protein</fullName>
    </submittedName>
</protein>
<evidence type="ECO:0000313" key="1">
    <source>
        <dbReference type="EMBL" id="NLP62479.1"/>
    </source>
</evidence>
<name>A0A8T6ZFV6_9BURK</name>
<accession>A0A8T6ZFV6</accession>
<evidence type="ECO:0000313" key="2">
    <source>
        <dbReference type="Proteomes" id="UP000030460"/>
    </source>
</evidence>
<organism evidence="1 2">
    <name type="scientific">Paraburkholderia sacchari</name>
    <dbReference type="NCBI Taxonomy" id="159450"/>
    <lineage>
        <taxon>Bacteria</taxon>
        <taxon>Pseudomonadati</taxon>
        <taxon>Pseudomonadota</taxon>
        <taxon>Betaproteobacteria</taxon>
        <taxon>Burkholderiales</taxon>
        <taxon>Burkholderiaceae</taxon>
        <taxon>Paraburkholderia</taxon>
    </lineage>
</organism>
<proteinExistence type="predicted"/>
<reference evidence="1" key="2">
    <citation type="submission" date="2020-04" db="EMBL/GenBank/DDBJ databases">
        <authorList>
            <person name="Alexandrino P."/>
            <person name="Mendonca T."/>
            <person name="Guaman L."/>
            <person name="Cherix J."/>
            <person name="Lozano-Sakalauskas G."/>
            <person name="Fujita A."/>
            <person name="Filho E.R."/>
            <person name="Long P."/>
            <person name="Padilla G."/>
            <person name="Taciro M.K."/>
            <person name="Gomez J.G."/>
            <person name="Silva L.F."/>
            <person name="Torres M."/>
        </authorList>
    </citation>
    <scope>NUCLEOTIDE SEQUENCE</scope>
    <source>
        <strain evidence="1">LMG 19450</strain>
    </source>
</reference>
<dbReference type="OrthoDB" id="9796058at2"/>
<dbReference type="Proteomes" id="UP000030460">
    <property type="component" value="Unassembled WGS sequence"/>
</dbReference>